<keyword evidence="1" id="KW-0732">Signal</keyword>
<feature type="chain" id="PRO_5043141059" evidence="1">
    <location>
        <begin position="22"/>
        <end position="166"/>
    </location>
</feature>
<evidence type="ECO:0000256" key="1">
    <source>
        <dbReference type="SAM" id="SignalP"/>
    </source>
</evidence>
<evidence type="ECO:0000313" key="2">
    <source>
        <dbReference type="EMBL" id="VDL86259.1"/>
    </source>
</evidence>
<reference evidence="4" key="1">
    <citation type="submission" date="2016-06" db="UniProtKB">
        <authorList>
            <consortium name="WormBaseParasite"/>
        </authorList>
    </citation>
    <scope>IDENTIFICATION</scope>
</reference>
<dbReference type="WBParaSite" id="SSLN_0000084101-mRNA-1">
    <property type="protein sequence ID" value="SSLN_0000084101-mRNA-1"/>
    <property type="gene ID" value="SSLN_0000084101"/>
</dbReference>
<accession>A0A183S9B0</accession>
<gene>
    <name evidence="2" type="ORF">SSLN_LOCUS808</name>
</gene>
<evidence type="ECO:0000313" key="4">
    <source>
        <dbReference type="WBParaSite" id="SSLN_0000084101-mRNA-1"/>
    </source>
</evidence>
<proteinExistence type="predicted"/>
<dbReference type="AlphaFoldDB" id="A0A183S9B0"/>
<sequence>MVPNTHLWLLKVAFFPAATHPATVTTSRVIQVKVFGAECISTPAISDAAIDQLPQLDTNNDLKLPPSLPESIRAVQQFSDCPEWFIHTGRQLHDMMTAHVTENEMLSCNTRIDGEVAQRITKLSQAFGRLRASMWNRHGIHLNTKLKMYKAVGFATLFYGAETWII</sequence>
<dbReference type="Proteomes" id="UP000275846">
    <property type="component" value="Unassembled WGS sequence"/>
</dbReference>
<keyword evidence="3" id="KW-1185">Reference proteome</keyword>
<protein>
    <submittedName>
        <fullName evidence="4">Reverse transcriptase domain-containing protein</fullName>
    </submittedName>
</protein>
<reference evidence="2 3" key="2">
    <citation type="submission" date="2018-11" db="EMBL/GenBank/DDBJ databases">
        <authorList>
            <consortium name="Pathogen Informatics"/>
        </authorList>
    </citation>
    <scope>NUCLEOTIDE SEQUENCE [LARGE SCALE GENOMIC DNA]</scope>
    <source>
        <strain evidence="2 3">NST_G2</strain>
    </source>
</reference>
<dbReference type="EMBL" id="UYSU01000805">
    <property type="protein sequence ID" value="VDL86259.1"/>
    <property type="molecule type" value="Genomic_DNA"/>
</dbReference>
<dbReference type="OrthoDB" id="425014at2759"/>
<feature type="signal peptide" evidence="1">
    <location>
        <begin position="1"/>
        <end position="21"/>
    </location>
</feature>
<evidence type="ECO:0000313" key="3">
    <source>
        <dbReference type="Proteomes" id="UP000275846"/>
    </source>
</evidence>
<name>A0A183S9B0_SCHSO</name>
<organism evidence="4">
    <name type="scientific">Schistocephalus solidus</name>
    <name type="common">Tapeworm</name>
    <dbReference type="NCBI Taxonomy" id="70667"/>
    <lineage>
        <taxon>Eukaryota</taxon>
        <taxon>Metazoa</taxon>
        <taxon>Spiralia</taxon>
        <taxon>Lophotrochozoa</taxon>
        <taxon>Platyhelminthes</taxon>
        <taxon>Cestoda</taxon>
        <taxon>Eucestoda</taxon>
        <taxon>Diphyllobothriidea</taxon>
        <taxon>Diphyllobothriidae</taxon>
        <taxon>Schistocephalus</taxon>
    </lineage>
</organism>